<comment type="caution">
    <text evidence="1">The sequence shown here is derived from an EMBL/GenBank/DDBJ whole genome shotgun (WGS) entry which is preliminary data.</text>
</comment>
<dbReference type="InterPro" id="IPR038920">
    <property type="entry name" value="At3g05675-like"/>
</dbReference>
<dbReference type="EMBL" id="JBBPBK010000002">
    <property type="protein sequence ID" value="KAK9289699.1"/>
    <property type="molecule type" value="Genomic_DNA"/>
</dbReference>
<name>A0AAP0S9U8_LIQFO</name>
<evidence type="ECO:0000313" key="1">
    <source>
        <dbReference type="EMBL" id="KAK9289699.1"/>
    </source>
</evidence>
<accession>A0AAP0S9U8</accession>
<reference evidence="1 2" key="1">
    <citation type="journal article" date="2024" name="Plant J.">
        <title>Genome sequences and population genomics reveal climatic adaptation and genomic divergence between two closely related sweetgum species.</title>
        <authorList>
            <person name="Xu W.Q."/>
            <person name="Ren C.Q."/>
            <person name="Zhang X.Y."/>
            <person name="Comes H.P."/>
            <person name="Liu X.H."/>
            <person name="Li Y.G."/>
            <person name="Kettle C.J."/>
            <person name="Jalonen R."/>
            <person name="Gaisberger H."/>
            <person name="Ma Y.Z."/>
            <person name="Qiu Y.X."/>
        </authorList>
    </citation>
    <scope>NUCLEOTIDE SEQUENCE [LARGE SCALE GENOMIC DNA]</scope>
    <source>
        <strain evidence="1">Hangzhou</strain>
    </source>
</reference>
<keyword evidence="2" id="KW-1185">Reference proteome</keyword>
<dbReference type="PANTHER" id="PTHR31060:SF30">
    <property type="entry name" value="OS07G0668800 PROTEIN"/>
    <property type="match status" value="1"/>
</dbReference>
<sequence>MMMNHVHIQASITPVDDSWHGVRNALGILREAVELGCQKIVTACVNYLEAAPWEEAEEEEILRIIPGMGSQAEPILARLQPVNPTAIVGIFLSAI</sequence>
<dbReference type="Proteomes" id="UP001415857">
    <property type="component" value="Unassembled WGS sequence"/>
</dbReference>
<proteinExistence type="predicted"/>
<evidence type="ECO:0000313" key="2">
    <source>
        <dbReference type="Proteomes" id="UP001415857"/>
    </source>
</evidence>
<dbReference type="AlphaFoldDB" id="A0AAP0S9U8"/>
<gene>
    <name evidence="1" type="ORF">L1049_007858</name>
</gene>
<protein>
    <submittedName>
        <fullName evidence="1">Uncharacterized protein</fullName>
    </submittedName>
</protein>
<dbReference type="PANTHER" id="PTHR31060">
    <property type="entry name" value="OSJNBA0011J08.25 PROTEIN-RELATED"/>
    <property type="match status" value="1"/>
</dbReference>
<organism evidence="1 2">
    <name type="scientific">Liquidambar formosana</name>
    <name type="common">Formosan gum</name>
    <dbReference type="NCBI Taxonomy" id="63359"/>
    <lineage>
        <taxon>Eukaryota</taxon>
        <taxon>Viridiplantae</taxon>
        <taxon>Streptophyta</taxon>
        <taxon>Embryophyta</taxon>
        <taxon>Tracheophyta</taxon>
        <taxon>Spermatophyta</taxon>
        <taxon>Magnoliopsida</taxon>
        <taxon>eudicotyledons</taxon>
        <taxon>Gunneridae</taxon>
        <taxon>Pentapetalae</taxon>
        <taxon>Saxifragales</taxon>
        <taxon>Altingiaceae</taxon>
        <taxon>Liquidambar</taxon>
    </lineage>
</organism>